<sequence>MSIVQVKVFHHGPAAATLSIRTSRERAGRKKKRLARGQDQGGPLPSRPVSQRPRVRLSRRHRLSFYPEEPGLASLKEPRAMGAETSIVITARQ</sequence>
<comment type="caution">
    <text evidence="2">The sequence shown here is derived from an EMBL/GenBank/DDBJ whole genome shotgun (WGS) entry which is preliminary data.</text>
</comment>
<feature type="region of interest" description="Disordered" evidence="1">
    <location>
        <begin position="17"/>
        <end position="56"/>
    </location>
</feature>
<dbReference type="EMBL" id="QAPG01000061">
    <property type="protein sequence ID" value="TDZ33636.1"/>
    <property type="molecule type" value="Genomic_DNA"/>
</dbReference>
<keyword evidence="3" id="KW-1185">Reference proteome</keyword>
<dbReference type="AlphaFoldDB" id="A0A4R8QA32"/>
<dbReference type="Proteomes" id="UP000295083">
    <property type="component" value="Unassembled WGS sequence"/>
</dbReference>
<accession>A0A4R8QA32</accession>
<reference evidence="2 3" key="1">
    <citation type="submission" date="2018-11" db="EMBL/GenBank/DDBJ databases">
        <title>Genome sequence and assembly of Colletotrichum spinosum.</title>
        <authorList>
            <person name="Gan P."/>
            <person name="Shirasu K."/>
        </authorList>
    </citation>
    <scope>NUCLEOTIDE SEQUENCE [LARGE SCALE GENOMIC DNA]</scope>
    <source>
        <strain evidence="2 3">CBS 515.97</strain>
    </source>
</reference>
<evidence type="ECO:0000313" key="2">
    <source>
        <dbReference type="EMBL" id="TDZ33636.1"/>
    </source>
</evidence>
<name>A0A4R8QA32_9PEZI</name>
<evidence type="ECO:0000313" key="3">
    <source>
        <dbReference type="Proteomes" id="UP000295083"/>
    </source>
</evidence>
<gene>
    <name evidence="2" type="ORF">C8035_v010641</name>
</gene>
<proteinExistence type="predicted"/>
<organism evidence="2 3">
    <name type="scientific">Colletotrichum spinosum</name>
    <dbReference type="NCBI Taxonomy" id="1347390"/>
    <lineage>
        <taxon>Eukaryota</taxon>
        <taxon>Fungi</taxon>
        <taxon>Dikarya</taxon>
        <taxon>Ascomycota</taxon>
        <taxon>Pezizomycotina</taxon>
        <taxon>Sordariomycetes</taxon>
        <taxon>Hypocreomycetidae</taxon>
        <taxon>Glomerellales</taxon>
        <taxon>Glomerellaceae</taxon>
        <taxon>Colletotrichum</taxon>
        <taxon>Colletotrichum orbiculare species complex</taxon>
    </lineage>
</organism>
<protein>
    <submittedName>
        <fullName evidence="2">Uncharacterized protein</fullName>
    </submittedName>
</protein>
<feature type="compositionally biased region" description="Low complexity" evidence="1">
    <location>
        <begin position="43"/>
        <end position="52"/>
    </location>
</feature>
<evidence type="ECO:0000256" key="1">
    <source>
        <dbReference type="SAM" id="MobiDB-lite"/>
    </source>
</evidence>